<dbReference type="AlphaFoldDB" id="A0A1F7WNE2"/>
<dbReference type="PANTHER" id="PTHR47245:SF1">
    <property type="entry name" value="FOLDASE PROTEIN PRSA"/>
    <property type="match status" value="1"/>
</dbReference>
<evidence type="ECO:0000256" key="1">
    <source>
        <dbReference type="ARBA" id="ARBA00000971"/>
    </source>
</evidence>
<evidence type="ECO:0000256" key="6">
    <source>
        <dbReference type="PROSITE-ProRule" id="PRU00278"/>
    </source>
</evidence>
<dbReference type="PROSITE" id="PS50198">
    <property type="entry name" value="PPIC_PPIASE_2"/>
    <property type="match status" value="1"/>
</dbReference>
<gene>
    <name evidence="9" type="ORF">A2008_03315</name>
</gene>
<dbReference type="SUPFAM" id="SSF54534">
    <property type="entry name" value="FKBP-like"/>
    <property type="match status" value="1"/>
</dbReference>
<reference evidence="9 10" key="1">
    <citation type="journal article" date="2016" name="Nat. Commun.">
        <title>Thousands of microbial genomes shed light on interconnected biogeochemical processes in an aquifer system.</title>
        <authorList>
            <person name="Anantharaman K."/>
            <person name="Brown C.T."/>
            <person name="Hug L.A."/>
            <person name="Sharon I."/>
            <person name="Castelle C.J."/>
            <person name="Probst A.J."/>
            <person name="Thomas B.C."/>
            <person name="Singh A."/>
            <person name="Wilkins M.J."/>
            <person name="Karaoz U."/>
            <person name="Brodie E.L."/>
            <person name="Williams K.H."/>
            <person name="Hubbard S.S."/>
            <person name="Banfield J.F."/>
        </authorList>
    </citation>
    <scope>NUCLEOTIDE SEQUENCE [LARGE SCALE GENOMIC DNA]</scope>
</reference>
<dbReference type="EMBL" id="MGFH01000153">
    <property type="protein sequence ID" value="OGM03909.1"/>
    <property type="molecule type" value="Genomic_DNA"/>
</dbReference>
<evidence type="ECO:0000256" key="4">
    <source>
        <dbReference type="ARBA" id="ARBA00023110"/>
    </source>
</evidence>
<dbReference type="PANTHER" id="PTHR47245">
    <property type="entry name" value="PEPTIDYLPROLYL ISOMERASE"/>
    <property type="match status" value="1"/>
</dbReference>
<dbReference type="InterPro" id="IPR027304">
    <property type="entry name" value="Trigger_fact/SurA_dom_sf"/>
</dbReference>
<evidence type="ECO:0000256" key="2">
    <source>
        <dbReference type="ARBA" id="ARBA00013194"/>
    </source>
</evidence>
<sequence length="495" mass="56455">MDLVKLSLLIASMVLISMSLPARSEAADGSTTEVGASQEVNVDNMKFNVTDAEGPAMASTAEIVTIAPEEVLAKVGTDEIKGKDFNAKLDEQIPPYVPRNTIKKADKERFLEQMVDDKMLEMEIAEKKFDDNEQFKQVMSEIEKRVILHFYMTEKIQNHKVEVSEQEIKDFYDKNKETQFKTAEFDNVKQAINEELKNKRLEEYLMKYWLDTAKEYEVKTNEAGLAKIKDIAKLDSSELAISIYDTKFASITLGDLKKAFDTDKIVSQNKSVHNLESPEYCAMIADNLLKAHLLSDYAVKNGYAPDKNEKVKNELEKIKNMQKKRLFIDSEVFKNIEVSPDAVKKYYEDNKASFRDDQVKASHILVASEEKAKEIEKKLKEGANFEELAKAESSCPSKEKGGDLGLFGRGMMVKEFETAAFAAKKGEMTPVVKTQFGFHIIKVTDKIEGKQRELAEETPKIENSLKREKQMAARDAFQKYLRDKYKPQLFNEKIK</sequence>
<accession>A0A1F7WNE2</accession>
<dbReference type="SUPFAM" id="SSF109998">
    <property type="entry name" value="Triger factor/SurA peptide-binding domain-like"/>
    <property type="match status" value="1"/>
</dbReference>
<comment type="catalytic activity">
    <reaction evidence="1">
        <text>[protein]-peptidylproline (omega=180) = [protein]-peptidylproline (omega=0)</text>
        <dbReference type="Rhea" id="RHEA:16237"/>
        <dbReference type="Rhea" id="RHEA-COMP:10747"/>
        <dbReference type="Rhea" id="RHEA-COMP:10748"/>
        <dbReference type="ChEBI" id="CHEBI:83833"/>
        <dbReference type="ChEBI" id="CHEBI:83834"/>
        <dbReference type="EC" id="5.2.1.8"/>
    </reaction>
</comment>
<keyword evidence="4 6" id="KW-0697">Rotamase</keyword>
<feature type="chain" id="PRO_5009533518" description="peptidylprolyl isomerase" evidence="7">
    <location>
        <begin position="27"/>
        <end position="495"/>
    </location>
</feature>
<dbReference type="GO" id="GO:0003755">
    <property type="term" value="F:peptidyl-prolyl cis-trans isomerase activity"/>
    <property type="evidence" value="ECO:0007669"/>
    <property type="project" value="UniProtKB-KW"/>
</dbReference>
<evidence type="ECO:0000256" key="7">
    <source>
        <dbReference type="SAM" id="SignalP"/>
    </source>
</evidence>
<name>A0A1F7WNE2_9BACT</name>
<keyword evidence="3 7" id="KW-0732">Signal</keyword>
<organism evidence="9 10">
    <name type="scientific">Candidatus Wallbacteria bacterium GWC2_49_35</name>
    <dbReference type="NCBI Taxonomy" id="1817813"/>
    <lineage>
        <taxon>Bacteria</taxon>
        <taxon>Candidatus Walliibacteriota</taxon>
    </lineage>
</organism>
<dbReference type="EC" id="5.2.1.8" evidence="2"/>
<dbReference type="InterPro" id="IPR050245">
    <property type="entry name" value="PrsA_foldase"/>
</dbReference>
<proteinExistence type="predicted"/>
<comment type="caution">
    <text evidence="9">The sequence shown here is derived from an EMBL/GenBank/DDBJ whole genome shotgun (WGS) entry which is preliminary data.</text>
</comment>
<keyword evidence="5 6" id="KW-0413">Isomerase</keyword>
<dbReference type="PROSITE" id="PS01096">
    <property type="entry name" value="PPIC_PPIASE_1"/>
    <property type="match status" value="1"/>
</dbReference>
<evidence type="ECO:0000256" key="3">
    <source>
        <dbReference type="ARBA" id="ARBA00022729"/>
    </source>
</evidence>
<feature type="signal peptide" evidence="7">
    <location>
        <begin position="1"/>
        <end position="26"/>
    </location>
</feature>
<feature type="domain" description="PpiC" evidence="8">
    <location>
        <begin position="356"/>
        <end position="445"/>
    </location>
</feature>
<evidence type="ECO:0000256" key="5">
    <source>
        <dbReference type="ARBA" id="ARBA00023235"/>
    </source>
</evidence>
<evidence type="ECO:0000259" key="8">
    <source>
        <dbReference type="PROSITE" id="PS50198"/>
    </source>
</evidence>
<dbReference type="Gene3D" id="6.10.140.970">
    <property type="match status" value="1"/>
</dbReference>
<evidence type="ECO:0000313" key="9">
    <source>
        <dbReference type="EMBL" id="OGM03909.1"/>
    </source>
</evidence>
<dbReference type="STRING" id="1817813.A2008_03315"/>
<protein>
    <recommendedName>
        <fullName evidence="2">peptidylprolyl isomerase</fullName>
        <ecNumber evidence="2">5.2.1.8</ecNumber>
    </recommendedName>
</protein>
<dbReference type="Proteomes" id="UP000178735">
    <property type="component" value="Unassembled WGS sequence"/>
</dbReference>
<dbReference type="Gene3D" id="3.10.50.40">
    <property type="match status" value="1"/>
</dbReference>
<dbReference type="InterPro" id="IPR023058">
    <property type="entry name" value="PPIase_PpiC_CS"/>
</dbReference>
<dbReference type="InterPro" id="IPR046357">
    <property type="entry name" value="PPIase_dom_sf"/>
</dbReference>
<dbReference type="InterPro" id="IPR000297">
    <property type="entry name" value="PPIase_PpiC"/>
</dbReference>
<dbReference type="Pfam" id="PF13616">
    <property type="entry name" value="Rotamase_3"/>
    <property type="match status" value="1"/>
</dbReference>
<evidence type="ECO:0000313" key="10">
    <source>
        <dbReference type="Proteomes" id="UP000178735"/>
    </source>
</evidence>